<dbReference type="InterPro" id="IPR014235">
    <property type="entry name" value="Spore_PdaA"/>
</dbReference>
<sequence>MKNIIVNLIIMSMFMFLISPNFVYGESNKTYGWGFNKKDNNEPPEVGKYKQILSKYNGIYIDDSGDKVVYLTFDNGYEAGHTSKILDVLKKKKVPATFFVTGHYVKSQPELIKRMVKEGHIIGNHTYRHPENLTSVSKQRIEKELRKLEDAVADISEQKTMKYLRPPKGVFSERTLSITQDLGYMNVFWSLALVDWNKGKEQGWQQAYKKVIKQMHPGAVILLHTVSKDNADALEHLIDELRKRGYTFQSLDDLMMKNMVPRSILGL</sequence>
<dbReference type="EMBL" id="JAMQKB010000012">
    <property type="protein sequence ID" value="MDC3425251.1"/>
    <property type="molecule type" value="Genomic_DNA"/>
</dbReference>
<keyword evidence="3" id="KW-1185">Reference proteome</keyword>
<evidence type="ECO:0000259" key="1">
    <source>
        <dbReference type="PROSITE" id="PS51677"/>
    </source>
</evidence>
<evidence type="ECO:0000313" key="2">
    <source>
        <dbReference type="EMBL" id="MDC3425251.1"/>
    </source>
</evidence>
<dbReference type="Pfam" id="PF01522">
    <property type="entry name" value="Polysacc_deac_1"/>
    <property type="match status" value="1"/>
</dbReference>
<dbReference type="AlphaFoldDB" id="A0A9X3WW78"/>
<dbReference type="NCBIfam" id="TIGR02884">
    <property type="entry name" value="spore_pdaA"/>
    <property type="match status" value="1"/>
</dbReference>
<evidence type="ECO:0000313" key="3">
    <source>
        <dbReference type="Proteomes" id="UP001145050"/>
    </source>
</evidence>
<dbReference type="CDD" id="cd10948">
    <property type="entry name" value="CE4_BsPdaA_like"/>
    <property type="match status" value="1"/>
</dbReference>
<dbReference type="GO" id="GO:0016810">
    <property type="term" value="F:hydrolase activity, acting on carbon-nitrogen (but not peptide) bonds"/>
    <property type="evidence" value="ECO:0007669"/>
    <property type="project" value="InterPro"/>
</dbReference>
<dbReference type="PANTHER" id="PTHR10587">
    <property type="entry name" value="GLYCOSYL TRANSFERASE-RELATED"/>
    <property type="match status" value="1"/>
</dbReference>
<dbReference type="Proteomes" id="UP001145050">
    <property type="component" value="Unassembled WGS sequence"/>
</dbReference>
<name>A0A9X3WW78_9BACI</name>
<dbReference type="RefSeq" id="WP_272437058.1">
    <property type="nucleotide sequence ID" value="NZ_JAMQKB010000012.1"/>
</dbReference>
<protein>
    <submittedName>
        <fullName evidence="2">Delta-lactam-biosynthetic de-N-acetylase</fullName>
    </submittedName>
</protein>
<dbReference type="GO" id="GO:0016020">
    <property type="term" value="C:membrane"/>
    <property type="evidence" value="ECO:0007669"/>
    <property type="project" value="TreeGrafter"/>
</dbReference>
<feature type="domain" description="NodB homology" evidence="1">
    <location>
        <begin position="67"/>
        <end position="249"/>
    </location>
</feature>
<dbReference type="InterPro" id="IPR011330">
    <property type="entry name" value="Glyco_hydro/deAcase_b/a-brl"/>
</dbReference>
<dbReference type="GO" id="GO:0005975">
    <property type="term" value="P:carbohydrate metabolic process"/>
    <property type="evidence" value="ECO:0007669"/>
    <property type="project" value="InterPro"/>
</dbReference>
<dbReference type="InterPro" id="IPR002509">
    <property type="entry name" value="NODB_dom"/>
</dbReference>
<dbReference type="PROSITE" id="PS51677">
    <property type="entry name" value="NODB"/>
    <property type="match status" value="1"/>
</dbReference>
<accession>A0A9X3WW78</accession>
<reference evidence="2" key="1">
    <citation type="submission" date="2022-06" db="EMBL/GenBank/DDBJ databases">
        <title>Aquibacillus sp. a new bacterium isolated from soil saline samples.</title>
        <authorList>
            <person name="Galisteo C."/>
            <person name="De La Haba R."/>
            <person name="Sanchez-Porro C."/>
            <person name="Ventosa A."/>
        </authorList>
    </citation>
    <scope>NUCLEOTIDE SEQUENCE</scope>
    <source>
        <strain evidence="2">3ASR75-11</strain>
    </source>
</reference>
<dbReference type="PANTHER" id="PTHR10587:SF78">
    <property type="entry name" value="PEPTIDOGLYCAN-N-ACETYLMURAMIC ACID DEACETYLASE PDAA"/>
    <property type="match status" value="1"/>
</dbReference>
<proteinExistence type="predicted"/>
<organism evidence="2 3">
    <name type="scientific">Terrihalobacillus insolitus</name>
    <dbReference type="NCBI Taxonomy" id="2950438"/>
    <lineage>
        <taxon>Bacteria</taxon>
        <taxon>Bacillati</taxon>
        <taxon>Bacillota</taxon>
        <taxon>Bacilli</taxon>
        <taxon>Bacillales</taxon>
        <taxon>Bacillaceae</taxon>
        <taxon>Terrihalobacillus</taxon>
    </lineage>
</organism>
<dbReference type="Gene3D" id="3.20.20.370">
    <property type="entry name" value="Glycoside hydrolase/deacetylase"/>
    <property type="match status" value="1"/>
</dbReference>
<gene>
    <name evidence="2" type="primary">pdaA</name>
    <name evidence="2" type="ORF">NC797_12130</name>
</gene>
<dbReference type="SUPFAM" id="SSF88713">
    <property type="entry name" value="Glycoside hydrolase/deacetylase"/>
    <property type="match status" value="1"/>
</dbReference>
<comment type="caution">
    <text evidence="2">The sequence shown here is derived from an EMBL/GenBank/DDBJ whole genome shotgun (WGS) entry which is preliminary data.</text>
</comment>
<dbReference type="InterPro" id="IPR050248">
    <property type="entry name" value="Polysacc_deacetylase_ArnD"/>
</dbReference>